<comment type="caution">
    <text evidence="1">The sequence shown here is derived from an EMBL/GenBank/DDBJ whole genome shotgun (WGS) entry which is preliminary data.</text>
</comment>
<organism evidence="1 2">
    <name type="scientific">Pistacia atlantica</name>
    <dbReference type="NCBI Taxonomy" id="434234"/>
    <lineage>
        <taxon>Eukaryota</taxon>
        <taxon>Viridiplantae</taxon>
        <taxon>Streptophyta</taxon>
        <taxon>Embryophyta</taxon>
        <taxon>Tracheophyta</taxon>
        <taxon>Spermatophyta</taxon>
        <taxon>Magnoliopsida</taxon>
        <taxon>eudicotyledons</taxon>
        <taxon>Gunneridae</taxon>
        <taxon>Pentapetalae</taxon>
        <taxon>rosids</taxon>
        <taxon>malvids</taxon>
        <taxon>Sapindales</taxon>
        <taxon>Anacardiaceae</taxon>
        <taxon>Pistacia</taxon>
    </lineage>
</organism>
<sequence>MGMKAKVGFQKGTVPSFSPLSMSRSSQTALSESEFNSIDRMPSNVSNSKSDGTESDGPREQVMSGLRRYSEKKRSTAEKNVSLGVLQQYFFGSLKDAAKSIGVCPTTLKRICRQHGISRWPSRKINKVNRSLKKIQTVLDSVQGMEGGLKFDPTTGGFVAAGSIIQEFDARKKTLFPDKNLPVKNPEPIIQDAASIPPALCMDEEKSAVKQEEDECSSDKNQVGPGKSMIIPNSSEGDVHRSNVFLIDCTEDSMLGGIDAGQFQPAKLGAAAWVTPENGSYGSLAVAEVMDTKMEGYDGMIEQNQPTFSGMTDSSNGSLVHGSSSSSPSSEEGKQSKVQPSCSGNGTKITVKATYKEDIIRFKFEPTAGFLQLYEEVASRLKLQNGTFQLKYLDDEEEWVMLVSDLDLQECLEIMESIGTRSVKFLVRDLSSAVGSSGSSNCFLVCGS</sequence>
<keyword evidence="2" id="KW-1185">Reference proteome</keyword>
<dbReference type="EMBL" id="CM047909">
    <property type="protein sequence ID" value="KAJ0078662.1"/>
    <property type="molecule type" value="Genomic_DNA"/>
</dbReference>
<dbReference type="Proteomes" id="UP001164250">
    <property type="component" value="Chromosome 13"/>
</dbReference>
<gene>
    <name evidence="1" type="ORF">Patl1_22414</name>
</gene>
<name>A0ACC0ZV74_9ROSI</name>
<accession>A0ACC0ZV74</accession>
<reference evidence="2" key="1">
    <citation type="journal article" date="2023" name="G3 (Bethesda)">
        <title>Genome assembly and association tests identify interacting loci associated with vigor, precocity, and sex in interspecific pistachio rootstocks.</title>
        <authorList>
            <person name="Palmer W."/>
            <person name="Jacygrad E."/>
            <person name="Sagayaradj S."/>
            <person name="Cavanaugh K."/>
            <person name="Han R."/>
            <person name="Bertier L."/>
            <person name="Beede B."/>
            <person name="Kafkas S."/>
            <person name="Golino D."/>
            <person name="Preece J."/>
            <person name="Michelmore R."/>
        </authorList>
    </citation>
    <scope>NUCLEOTIDE SEQUENCE [LARGE SCALE GENOMIC DNA]</scope>
</reference>
<proteinExistence type="predicted"/>
<evidence type="ECO:0000313" key="2">
    <source>
        <dbReference type="Proteomes" id="UP001164250"/>
    </source>
</evidence>
<protein>
    <submittedName>
        <fullName evidence="1">Uncharacterized protein</fullName>
    </submittedName>
</protein>
<evidence type="ECO:0000313" key="1">
    <source>
        <dbReference type="EMBL" id="KAJ0078662.1"/>
    </source>
</evidence>